<evidence type="ECO:0000256" key="10">
    <source>
        <dbReference type="SAM" id="MobiDB-lite"/>
    </source>
</evidence>
<dbReference type="PANTHER" id="PTHR12299">
    <property type="entry name" value="HYALURONIC ACID-BINDING PROTEIN 4"/>
    <property type="match status" value="1"/>
</dbReference>
<evidence type="ECO:0000256" key="6">
    <source>
        <dbReference type="ARBA" id="ARBA00022845"/>
    </source>
</evidence>
<keyword evidence="7" id="KW-0539">Nucleus</keyword>
<dbReference type="AlphaFoldDB" id="A0A3B4ZT67"/>
<proteinExistence type="inferred from homology"/>
<evidence type="ECO:0000313" key="13">
    <source>
        <dbReference type="Proteomes" id="UP000694891"/>
    </source>
</evidence>
<dbReference type="GO" id="GO:0010494">
    <property type="term" value="C:cytoplasmic stress granule"/>
    <property type="evidence" value="ECO:0007669"/>
    <property type="project" value="UniProtKB-SubCell"/>
</dbReference>
<evidence type="ECO:0000256" key="7">
    <source>
        <dbReference type="ARBA" id="ARBA00023242"/>
    </source>
</evidence>
<feature type="compositionally biased region" description="Basic and acidic residues" evidence="10">
    <location>
        <begin position="338"/>
        <end position="352"/>
    </location>
</feature>
<dbReference type="InterPro" id="IPR039764">
    <property type="entry name" value="HABP4/SERBP1-like"/>
</dbReference>
<comment type="subcellular location">
    <subcellularLocation>
        <location evidence="1">Cytoplasm</location>
        <location evidence="1">Stress granule</location>
    </subcellularLocation>
    <subcellularLocation>
        <location evidence="2">Nucleus speckle</location>
    </subcellularLocation>
    <subcellularLocation>
        <location evidence="3">Nucleus</location>
        <location evidence="3">Cajal body</location>
    </subcellularLocation>
    <subcellularLocation>
        <location evidence="4">Nucleus</location>
        <location evidence="4">Nucleolus</location>
    </subcellularLocation>
</comment>
<dbReference type="OrthoDB" id="6022699at2759"/>
<dbReference type="Ensembl" id="ENSSPAT00000012300.1">
    <property type="protein sequence ID" value="ENSSPAP00000012093.1"/>
    <property type="gene ID" value="ENSSPAG00000009182.1"/>
</dbReference>
<feature type="region of interest" description="Disordered" evidence="10">
    <location>
        <begin position="12"/>
        <end position="189"/>
    </location>
</feature>
<dbReference type="RefSeq" id="XP_008284836.1">
    <property type="nucleotide sequence ID" value="XM_008286614.1"/>
</dbReference>
<feature type="compositionally biased region" description="Basic and acidic residues" evidence="10">
    <location>
        <begin position="56"/>
        <end position="66"/>
    </location>
</feature>
<feature type="compositionally biased region" description="Acidic residues" evidence="10">
    <location>
        <begin position="17"/>
        <end position="33"/>
    </location>
</feature>
<dbReference type="STRING" id="144197.ENSSPAP00000012093"/>
<dbReference type="GO" id="GO:0033120">
    <property type="term" value="P:positive regulation of RNA splicing"/>
    <property type="evidence" value="ECO:0007669"/>
    <property type="project" value="TreeGrafter"/>
</dbReference>
<evidence type="ECO:0000256" key="8">
    <source>
        <dbReference type="ARBA" id="ARBA00035118"/>
    </source>
</evidence>
<dbReference type="GeneID" id="103360727"/>
<reference evidence="12" key="1">
    <citation type="submission" date="2023-09" db="UniProtKB">
        <authorList>
            <consortium name="Ensembl"/>
        </authorList>
    </citation>
    <scope>IDENTIFICATION</scope>
</reference>
<feature type="domain" description="Hyaluronan/mRNA-binding protein" evidence="11">
    <location>
        <begin position="167"/>
        <end position="271"/>
    </location>
</feature>
<evidence type="ECO:0000256" key="2">
    <source>
        <dbReference type="ARBA" id="ARBA00004324"/>
    </source>
</evidence>
<name>A0A3B4ZT67_9TELE</name>
<organism evidence="12">
    <name type="scientific">Stegastes partitus</name>
    <name type="common">bicolor damselfish</name>
    <dbReference type="NCBI Taxonomy" id="144197"/>
    <lineage>
        <taxon>Eukaryota</taxon>
        <taxon>Metazoa</taxon>
        <taxon>Chordata</taxon>
        <taxon>Craniata</taxon>
        <taxon>Vertebrata</taxon>
        <taxon>Euteleostomi</taxon>
        <taxon>Actinopterygii</taxon>
        <taxon>Neopterygii</taxon>
        <taxon>Teleostei</taxon>
        <taxon>Neoteleostei</taxon>
        <taxon>Acanthomorphata</taxon>
        <taxon>Ovalentaria</taxon>
        <taxon>Pomacentridae</taxon>
        <taxon>Stegastes</taxon>
    </lineage>
</organism>
<dbReference type="GO" id="GO:0005730">
    <property type="term" value="C:nucleolus"/>
    <property type="evidence" value="ECO:0007669"/>
    <property type="project" value="UniProtKB-SubCell"/>
</dbReference>
<dbReference type="GeneTree" id="ENSGT00940000168987"/>
<protein>
    <submittedName>
        <fullName evidence="12">Hyaluronan binding protein 4</fullName>
    </submittedName>
    <submittedName>
        <fullName evidence="14">Intracellular hyaluronan-binding protein 4</fullName>
    </submittedName>
</protein>
<dbReference type="PANTHER" id="PTHR12299:SF30">
    <property type="entry name" value="INTRACELLULAR HYALURONAN-BINDING PROTEIN 4"/>
    <property type="match status" value="1"/>
</dbReference>
<feature type="region of interest" description="Disordered" evidence="10">
    <location>
        <begin position="315"/>
        <end position="370"/>
    </location>
</feature>
<evidence type="ECO:0000313" key="12">
    <source>
        <dbReference type="Ensembl" id="ENSSPAP00000012093.1"/>
    </source>
</evidence>
<evidence type="ECO:0000256" key="3">
    <source>
        <dbReference type="ARBA" id="ARBA00004408"/>
    </source>
</evidence>
<comment type="similarity">
    <text evidence="8">Belongs to the SERBP1-HABP4 family.</text>
</comment>
<dbReference type="GO" id="GO:0015030">
    <property type="term" value="C:Cajal body"/>
    <property type="evidence" value="ECO:0007669"/>
    <property type="project" value="UniProtKB-SubCell"/>
</dbReference>
<dbReference type="Proteomes" id="UP000694891">
    <property type="component" value="Unplaced"/>
</dbReference>
<dbReference type="GO" id="GO:0003723">
    <property type="term" value="F:RNA binding"/>
    <property type="evidence" value="ECO:0007669"/>
    <property type="project" value="InterPro"/>
</dbReference>
<dbReference type="InterPro" id="IPR006861">
    <property type="entry name" value="HABP4_PAIRBP1-bd"/>
</dbReference>
<gene>
    <name evidence="14" type="primary">habp4</name>
</gene>
<sequence>MLPDTYGCAVENRFGDLLDDEADPFDLISEVETENEKKKKKKKEEEEKKGKQKKPGQKESQKERRVPVALDAQDPVPVRKQQQARPAPVAEHGDGQEAQGGIKRGAAAAAAAGQRRANQDELPREFSVSRPSANTDSDLKGRGGNRGRRGAKGGGNTRNPDNFNVRGKREYDRHNGTGISPEEKRGGRGAWNWGCVEEAASEVMELTSDTPVKSDEPQIPVVEENLNRATDEEDGEMVVQVAMEMTLDEWKALQETSRPKAEFNIRKAQDKIPSKAKVIHQSKHLENLKAAVEDTEDEGNFLRRSVNDITSLMDINFGSLGRPSRGGRGRGARGGRSGRPERAGPLLEKEDSLAPNPDDPEDFPALSAAR</sequence>
<dbReference type="InterPro" id="IPR032381">
    <property type="entry name" value="IHABP4_N"/>
</dbReference>
<dbReference type="SMART" id="SM01233">
    <property type="entry name" value="HABP4_PAI-RBP1"/>
    <property type="match status" value="1"/>
</dbReference>
<keyword evidence="13" id="KW-1185">Reference proteome</keyword>
<evidence type="ECO:0000256" key="9">
    <source>
        <dbReference type="SAM" id="Coils"/>
    </source>
</evidence>
<feature type="compositionally biased region" description="Basic and acidic residues" evidence="10">
    <location>
        <begin position="167"/>
        <end position="186"/>
    </location>
</feature>
<keyword evidence="9" id="KW-0175">Coiled coil</keyword>
<evidence type="ECO:0000256" key="1">
    <source>
        <dbReference type="ARBA" id="ARBA00004210"/>
    </source>
</evidence>
<evidence type="ECO:0000313" key="14">
    <source>
        <dbReference type="RefSeq" id="XP_008284836.1"/>
    </source>
</evidence>
<dbReference type="GO" id="GO:0045948">
    <property type="term" value="P:positive regulation of translational initiation"/>
    <property type="evidence" value="ECO:0007669"/>
    <property type="project" value="TreeGrafter"/>
</dbReference>
<dbReference type="Pfam" id="PF16174">
    <property type="entry name" value="IHABP4_N"/>
    <property type="match status" value="1"/>
</dbReference>
<keyword evidence="5" id="KW-0963">Cytoplasm</keyword>
<feature type="coiled-coil region" evidence="9">
    <location>
        <begin position="278"/>
        <end position="305"/>
    </location>
</feature>
<accession>A0A3B4ZT67</accession>
<evidence type="ECO:0000256" key="5">
    <source>
        <dbReference type="ARBA" id="ARBA00022490"/>
    </source>
</evidence>
<evidence type="ECO:0000259" key="11">
    <source>
        <dbReference type="SMART" id="SM01233"/>
    </source>
</evidence>
<reference evidence="14" key="2">
    <citation type="submission" date="2025-04" db="UniProtKB">
        <authorList>
            <consortium name="RefSeq"/>
        </authorList>
    </citation>
    <scope>IDENTIFICATION</scope>
</reference>
<evidence type="ECO:0000256" key="4">
    <source>
        <dbReference type="ARBA" id="ARBA00004604"/>
    </source>
</evidence>
<dbReference type="GO" id="GO:0016607">
    <property type="term" value="C:nuclear speck"/>
    <property type="evidence" value="ECO:0007669"/>
    <property type="project" value="UniProtKB-SubCell"/>
</dbReference>
<keyword evidence="6" id="KW-0810">Translation regulation</keyword>
<feature type="compositionally biased region" description="Low complexity" evidence="10">
    <location>
        <begin position="99"/>
        <end position="116"/>
    </location>
</feature>
<dbReference type="Pfam" id="PF04774">
    <property type="entry name" value="HABP4_PAI-RBP1"/>
    <property type="match status" value="1"/>
</dbReference>